<reference evidence="1" key="1">
    <citation type="journal article" date="2014" name="Front. Microbiol.">
        <title>High frequency of phylogenetically diverse reductive dehalogenase-homologous genes in deep subseafloor sedimentary metagenomes.</title>
        <authorList>
            <person name="Kawai M."/>
            <person name="Futagami T."/>
            <person name="Toyoda A."/>
            <person name="Takaki Y."/>
            <person name="Nishi S."/>
            <person name="Hori S."/>
            <person name="Arai W."/>
            <person name="Tsubouchi T."/>
            <person name="Morono Y."/>
            <person name="Uchiyama I."/>
            <person name="Ito T."/>
            <person name="Fujiyama A."/>
            <person name="Inagaki F."/>
            <person name="Takami H."/>
        </authorList>
    </citation>
    <scope>NUCLEOTIDE SEQUENCE</scope>
    <source>
        <strain evidence="1">Expedition CK06-06</strain>
    </source>
</reference>
<sequence>MDTINPQSFIEQILFSTLKIEILDENNNPRIGTGFLLKVDFPENPNKSLILL</sequence>
<proteinExistence type="predicted"/>
<organism evidence="1">
    <name type="scientific">marine sediment metagenome</name>
    <dbReference type="NCBI Taxonomy" id="412755"/>
    <lineage>
        <taxon>unclassified sequences</taxon>
        <taxon>metagenomes</taxon>
        <taxon>ecological metagenomes</taxon>
    </lineage>
</organism>
<protein>
    <submittedName>
        <fullName evidence="1">Uncharacterized protein</fullName>
    </submittedName>
</protein>
<dbReference type="EMBL" id="BARV01009898">
    <property type="protein sequence ID" value="GAI05334.1"/>
    <property type="molecule type" value="Genomic_DNA"/>
</dbReference>
<name>X1MG27_9ZZZZ</name>
<dbReference type="AlphaFoldDB" id="X1MG27"/>
<evidence type="ECO:0000313" key="1">
    <source>
        <dbReference type="EMBL" id="GAI05334.1"/>
    </source>
</evidence>
<gene>
    <name evidence="1" type="ORF">S06H3_19351</name>
</gene>
<comment type="caution">
    <text evidence="1">The sequence shown here is derived from an EMBL/GenBank/DDBJ whole genome shotgun (WGS) entry which is preliminary data.</text>
</comment>
<accession>X1MG27</accession>
<feature type="non-terminal residue" evidence="1">
    <location>
        <position position="52"/>
    </location>
</feature>